<keyword evidence="2" id="KW-1133">Transmembrane helix</keyword>
<gene>
    <name evidence="3" type="ORF">Csa_2G425800</name>
</gene>
<keyword evidence="2" id="KW-0472">Membrane</keyword>
<dbReference type="AlphaFoldDB" id="A0A0A0LNA9"/>
<reference evidence="3 4" key="4">
    <citation type="journal article" date="2011" name="BMC Genomics">
        <title>RNA-Seq improves annotation of protein-coding genes in the cucumber genome.</title>
        <authorList>
            <person name="Li Z."/>
            <person name="Zhang Z."/>
            <person name="Yan P."/>
            <person name="Huang S."/>
            <person name="Fei Z."/>
            <person name="Lin K."/>
        </authorList>
    </citation>
    <scope>NUCLEOTIDE SEQUENCE [LARGE SCALE GENOMIC DNA]</scope>
    <source>
        <strain evidence="4">cv. 9930</strain>
    </source>
</reference>
<reference evidence="3 4" key="2">
    <citation type="journal article" date="2009" name="PLoS ONE">
        <title>An integrated genetic and cytogenetic map of the cucumber genome.</title>
        <authorList>
            <person name="Ren Y."/>
            <person name="Zhang Z."/>
            <person name="Liu J."/>
            <person name="Staub J.E."/>
            <person name="Han Y."/>
            <person name="Cheng Z."/>
            <person name="Li X."/>
            <person name="Lu J."/>
            <person name="Miao H."/>
            <person name="Kang H."/>
            <person name="Xie B."/>
            <person name="Gu X."/>
            <person name="Wang X."/>
            <person name="Du Y."/>
            <person name="Jin W."/>
            <person name="Huang S."/>
        </authorList>
    </citation>
    <scope>NUCLEOTIDE SEQUENCE [LARGE SCALE GENOMIC DNA]</scope>
    <source>
        <strain evidence="4">cv. 9930</strain>
    </source>
</reference>
<feature type="transmembrane region" description="Helical" evidence="2">
    <location>
        <begin position="6"/>
        <end position="28"/>
    </location>
</feature>
<evidence type="ECO:0000313" key="3">
    <source>
        <dbReference type="EMBL" id="KGN63303.1"/>
    </source>
</evidence>
<feature type="region of interest" description="Disordered" evidence="1">
    <location>
        <begin position="94"/>
        <end position="134"/>
    </location>
</feature>
<keyword evidence="4" id="KW-1185">Reference proteome</keyword>
<evidence type="ECO:0000313" key="4">
    <source>
        <dbReference type="Proteomes" id="UP000029981"/>
    </source>
</evidence>
<sequence length="134" mass="14801">MPFQDTIFSAPFFLFSQNLLLFFSITYLKTFTIKPHHNNHNNNNINYNIMRHLCLLSLLLLPLLLPTTTSNLLVHGRALQPDATVEIGSHAHEFKLKPKDDDGGGDSGGGGSDTSNQRVFTLASGPSRRGDGHK</sequence>
<protein>
    <submittedName>
        <fullName evidence="3">Uncharacterized protein</fullName>
    </submittedName>
</protein>
<reference evidence="3 4" key="3">
    <citation type="journal article" date="2010" name="BMC Genomics">
        <title>Transcriptome sequencing and comparative analysis of cucumber flowers with different sex types.</title>
        <authorList>
            <person name="Guo S."/>
            <person name="Zheng Y."/>
            <person name="Joung J.G."/>
            <person name="Liu S."/>
            <person name="Zhang Z."/>
            <person name="Crasta O.R."/>
            <person name="Sobral B.W."/>
            <person name="Xu Y."/>
            <person name="Huang S."/>
            <person name="Fei Z."/>
        </authorList>
    </citation>
    <scope>NUCLEOTIDE SEQUENCE [LARGE SCALE GENOMIC DNA]</scope>
    <source>
        <strain evidence="4">cv. 9930</strain>
    </source>
</reference>
<evidence type="ECO:0000256" key="2">
    <source>
        <dbReference type="SAM" id="Phobius"/>
    </source>
</evidence>
<dbReference type="EMBL" id="CM002923">
    <property type="protein sequence ID" value="KGN63303.1"/>
    <property type="molecule type" value="Genomic_DNA"/>
</dbReference>
<dbReference type="Proteomes" id="UP000029981">
    <property type="component" value="Chromosome 2"/>
</dbReference>
<accession>A0A0A0LNA9</accession>
<keyword evidence="2" id="KW-0812">Transmembrane</keyword>
<proteinExistence type="predicted"/>
<name>A0A0A0LNA9_CUCSA</name>
<feature type="transmembrane region" description="Helical" evidence="2">
    <location>
        <begin position="49"/>
        <end position="65"/>
    </location>
</feature>
<organism evidence="3 4">
    <name type="scientific">Cucumis sativus</name>
    <name type="common">Cucumber</name>
    <dbReference type="NCBI Taxonomy" id="3659"/>
    <lineage>
        <taxon>Eukaryota</taxon>
        <taxon>Viridiplantae</taxon>
        <taxon>Streptophyta</taxon>
        <taxon>Embryophyta</taxon>
        <taxon>Tracheophyta</taxon>
        <taxon>Spermatophyta</taxon>
        <taxon>Magnoliopsida</taxon>
        <taxon>eudicotyledons</taxon>
        <taxon>Gunneridae</taxon>
        <taxon>Pentapetalae</taxon>
        <taxon>rosids</taxon>
        <taxon>fabids</taxon>
        <taxon>Cucurbitales</taxon>
        <taxon>Cucurbitaceae</taxon>
        <taxon>Benincaseae</taxon>
        <taxon>Cucumis</taxon>
    </lineage>
</organism>
<evidence type="ECO:0000256" key="1">
    <source>
        <dbReference type="SAM" id="MobiDB-lite"/>
    </source>
</evidence>
<dbReference type="Gramene" id="KGN63303">
    <property type="protein sequence ID" value="KGN63303"/>
    <property type="gene ID" value="Csa_2G425800"/>
</dbReference>
<reference evidence="3 4" key="1">
    <citation type="journal article" date="2009" name="Nat. Genet.">
        <title>The genome of the cucumber, Cucumis sativus L.</title>
        <authorList>
            <person name="Huang S."/>
            <person name="Li R."/>
            <person name="Zhang Z."/>
            <person name="Li L."/>
            <person name="Gu X."/>
            <person name="Fan W."/>
            <person name="Lucas W.J."/>
            <person name="Wang X."/>
            <person name="Xie B."/>
            <person name="Ni P."/>
            <person name="Ren Y."/>
            <person name="Zhu H."/>
            <person name="Li J."/>
            <person name="Lin K."/>
            <person name="Jin W."/>
            <person name="Fei Z."/>
            <person name="Li G."/>
            <person name="Staub J."/>
            <person name="Kilian A."/>
            <person name="van der Vossen E.A."/>
            <person name="Wu Y."/>
            <person name="Guo J."/>
            <person name="He J."/>
            <person name="Jia Z."/>
            <person name="Ren Y."/>
            <person name="Tian G."/>
            <person name="Lu Y."/>
            <person name="Ruan J."/>
            <person name="Qian W."/>
            <person name="Wang M."/>
            <person name="Huang Q."/>
            <person name="Li B."/>
            <person name="Xuan Z."/>
            <person name="Cao J."/>
            <person name="Asan"/>
            <person name="Wu Z."/>
            <person name="Zhang J."/>
            <person name="Cai Q."/>
            <person name="Bai Y."/>
            <person name="Zhao B."/>
            <person name="Han Y."/>
            <person name="Li Y."/>
            <person name="Li X."/>
            <person name="Wang S."/>
            <person name="Shi Q."/>
            <person name="Liu S."/>
            <person name="Cho W.K."/>
            <person name="Kim J.Y."/>
            <person name="Xu Y."/>
            <person name="Heller-Uszynska K."/>
            <person name="Miao H."/>
            <person name="Cheng Z."/>
            <person name="Zhang S."/>
            <person name="Wu J."/>
            <person name="Yang Y."/>
            <person name="Kang H."/>
            <person name="Li M."/>
            <person name="Liang H."/>
            <person name="Ren X."/>
            <person name="Shi Z."/>
            <person name="Wen M."/>
            <person name="Jian M."/>
            <person name="Yang H."/>
            <person name="Zhang G."/>
            <person name="Yang Z."/>
            <person name="Chen R."/>
            <person name="Liu S."/>
            <person name="Li J."/>
            <person name="Ma L."/>
            <person name="Liu H."/>
            <person name="Zhou Y."/>
            <person name="Zhao J."/>
            <person name="Fang X."/>
            <person name="Li G."/>
            <person name="Fang L."/>
            <person name="Li Y."/>
            <person name="Liu D."/>
            <person name="Zheng H."/>
            <person name="Zhang Y."/>
            <person name="Qin N."/>
            <person name="Li Z."/>
            <person name="Yang G."/>
            <person name="Yang S."/>
            <person name="Bolund L."/>
            <person name="Kristiansen K."/>
            <person name="Zheng H."/>
            <person name="Li S."/>
            <person name="Zhang X."/>
            <person name="Yang H."/>
            <person name="Wang J."/>
            <person name="Sun R."/>
            <person name="Zhang B."/>
            <person name="Jiang S."/>
            <person name="Wang J."/>
            <person name="Du Y."/>
            <person name="Li S."/>
        </authorList>
    </citation>
    <scope>NUCLEOTIDE SEQUENCE [LARGE SCALE GENOMIC DNA]</scope>
    <source>
        <strain evidence="4">cv. 9930</strain>
    </source>
</reference>